<feature type="non-terminal residue" evidence="1">
    <location>
        <position position="1"/>
    </location>
</feature>
<protein>
    <submittedName>
        <fullName evidence="1">Uncharacterized protein</fullName>
    </submittedName>
</protein>
<organism evidence="1">
    <name type="scientific">marine metagenome</name>
    <dbReference type="NCBI Taxonomy" id="408172"/>
    <lineage>
        <taxon>unclassified sequences</taxon>
        <taxon>metagenomes</taxon>
        <taxon>ecological metagenomes</taxon>
    </lineage>
</organism>
<gene>
    <name evidence="1" type="ORF">METZ01_LOCUS322732</name>
</gene>
<name>A0A382PAX4_9ZZZZ</name>
<sequence>MLSRLTIVLITTGSGLQLAAADLAGTEFFEKKIRPVLV</sequence>
<dbReference type="AlphaFoldDB" id="A0A382PAX4"/>
<evidence type="ECO:0000313" key="1">
    <source>
        <dbReference type="EMBL" id="SVC69878.1"/>
    </source>
</evidence>
<reference evidence="1" key="1">
    <citation type="submission" date="2018-05" db="EMBL/GenBank/DDBJ databases">
        <authorList>
            <person name="Lanie J.A."/>
            <person name="Ng W.-L."/>
            <person name="Kazmierczak K.M."/>
            <person name="Andrzejewski T.M."/>
            <person name="Davidsen T.M."/>
            <person name="Wayne K.J."/>
            <person name="Tettelin H."/>
            <person name="Glass J.I."/>
            <person name="Rusch D."/>
            <person name="Podicherti R."/>
            <person name="Tsui H.-C.T."/>
            <person name="Winkler M.E."/>
        </authorList>
    </citation>
    <scope>NUCLEOTIDE SEQUENCE</scope>
</reference>
<feature type="non-terminal residue" evidence="1">
    <location>
        <position position="38"/>
    </location>
</feature>
<dbReference type="EMBL" id="UINC01105723">
    <property type="protein sequence ID" value="SVC69878.1"/>
    <property type="molecule type" value="Genomic_DNA"/>
</dbReference>
<accession>A0A382PAX4</accession>
<proteinExistence type="predicted"/>